<dbReference type="EMBL" id="JBIAZM010000002">
    <property type="protein sequence ID" value="MFF5198984.1"/>
    <property type="molecule type" value="Genomic_DNA"/>
</dbReference>
<organism evidence="1 2">
    <name type="scientific">Micromonospora parva</name>
    <dbReference type="NCBI Taxonomy" id="1464048"/>
    <lineage>
        <taxon>Bacteria</taxon>
        <taxon>Bacillati</taxon>
        <taxon>Actinomycetota</taxon>
        <taxon>Actinomycetes</taxon>
        <taxon>Micromonosporales</taxon>
        <taxon>Micromonosporaceae</taxon>
        <taxon>Micromonospora</taxon>
    </lineage>
</organism>
<dbReference type="Proteomes" id="UP001602287">
    <property type="component" value="Unassembled WGS sequence"/>
</dbReference>
<gene>
    <name evidence="1" type="ORF">ACFY3B_05175</name>
</gene>
<evidence type="ECO:0000313" key="2">
    <source>
        <dbReference type="Proteomes" id="UP001602287"/>
    </source>
</evidence>
<protein>
    <submittedName>
        <fullName evidence="1">Uncharacterized protein</fullName>
    </submittedName>
</protein>
<sequence length="157" mass="17779">MIYLNRHLAGLSLNGLVLDQDYERAGQVTKRLIGEGLIRKITPDMIVHRRHDLGPAGNLLAIEVKTHNREDRRLHDFAKLSVLTGHAAEAIAYDDCLRLLPSDPVPSDQNFRGHVSLPASMCPYKHGLWLLLEPDGPQYWWWSSGSRPRRLGCDIEP</sequence>
<dbReference type="RefSeq" id="WP_358135186.1">
    <property type="nucleotide sequence ID" value="NZ_JBEZDH010000004.1"/>
</dbReference>
<comment type="caution">
    <text evidence="1">The sequence shown here is derived from an EMBL/GenBank/DDBJ whole genome shotgun (WGS) entry which is preliminary data.</text>
</comment>
<reference evidence="1 2" key="1">
    <citation type="submission" date="2024-10" db="EMBL/GenBank/DDBJ databases">
        <title>The Natural Products Discovery Center: Release of the First 8490 Sequenced Strains for Exploring Actinobacteria Biosynthetic Diversity.</title>
        <authorList>
            <person name="Kalkreuter E."/>
            <person name="Kautsar S.A."/>
            <person name="Yang D."/>
            <person name="Bader C.D."/>
            <person name="Teijaro C.N."/>
            <person name="Fluegel L."/>
            <person name="Davis C.M."/>
            <person name="Simpson J.R."/>
            <person name="Lauterbach L."/>
            <person name="Steele A.D."/>
            <person name="Gui C."/>
            <person name="Meng S."/>
            <person name="Li G."/>
            <person name="Viehrig K."/>
            <person name="Ye F."/>
            <person name="Su P."/>
            <person name="Kiefer A.F."/>
            <person name="Nichols A."/>
            <person name="Cepeda A.J."/>
            <person name="Yan W."/>
            <person name="Fan B."/>
            <person name="Jiang Y."/>
            <person name="Adhikari A."/>
            <person name="Zheng C.-J."/>
            <person name="Schuster L."/>
            <person name="Cowan T.M."/>
            <person name="Smanski M.J."/>
            <person name="Chevrette M.G."/>
            <person name="De Carvalho L.P.S."/>
            <person name="Shen B."/>
        </authorList>
    </citation>
    <scope>NUCLEOTIDE SEQUENCE [LARGE SCALE GENOMIC DNA]</scope>
    <source>
        <strain evidence="1 2">NPDC000140</strain>
    </source>
</reference>
<keyword evidence="2" id="KW-1185">Reference proteome</keyword>
<proteinExistence type="predicted"/>
<name>A0ABW6VMW4_9ACTN</name>
<evidence type="ECO:0000313" key="1">
    <source>
        <dbReference type="EMBL" id="MFF5198984.1"/>
    </source>
</evidence>
<accession>A0ABW6VMW4</accession>